<feature type="domain" description="MOSC" evidence="1">
    <location>
        <begin position="123"/>
        <end position="264"/>
    </location>
</feature>
<dbReference type="EMBL" id="JBHRYQ010000001">
    <property type="protein sequence ID" value="MFC3810014.1"/>
    <property type="molecule type" value="Genomic_DNA"/>
</dbReference>
<dbReference type="Pfam" id="PF03473">
    <property type="entry name" value="MOSC"/>
    <property type="match status" value="1"/>
</dbReference>
<dbReference type="InterPro" id="IPR011037">
    <property type="entry name" value="Pyrv_Knase-like_insert_dom_sf"/>
</dbReference>
<dbReference type="PANTHER" id="PTHR14237:SF19">
    <property type="entry name" value="MITOCHONDRIAL AMIDOXIME REDUCING COMPONENT 1"/>
    <property type="match status" value="1"/>
</dbReference>
<comment type="caution">
    <text evidence="2">The sequence shown here is derived from an EMBL/GenBank/DDBJ whole genome shotgun (WGS) entry which is preliminary data.</text>
</comment>
<keyword evidence="3" id="KW-1185">Reference proteome</keyword>
<dbReference type="Proteomes" id="UP001595616">
    <property type="component" value="Unassembled WGS sequence"/>
</dbReference>
<dbReference type="PANTHER" id="PTHR14237">
    <property type="entry name" value="MOLYBDOPTERIN COFACTOR SULFURASE MOSC"/>
    <property type="match status" value="1"/>
</dbReference>
<protein>
    <submittedName>
        <fullName evidence="2">MOSC domain-containing protein</fullName>
    </submittedName>
</protein>
<dbReference type="PROSITE" id="PS51340">
    <property type="entry name" value="MOSC"/>
    <property type="match status" value="1"/>
</dbReference>
<evidence type="ECO:0000313" key="2">
    <source>
        <dbReference type="EMBL" id="MFC3810014.1"/>
    </source>
</evidence>
<accession>A0ABV7YS57</accession>
<evidence type="ECO:0000313" key="3">
    <source>
        <dbReference type="Proteomes" id="UP001595616"/>
    </source>
</evidence>
<evidence type="ECO:0000259" key="1">
    <source>
        <dbReference type="PROSITE" id="PS51340"/>
    </source>
</evidence>
<dbReference type="Pfam" id="PF03476">
    <property type="entry name" value="MOSC_N"/>
    <property type="match status" value="1"/>
</dbReference>
<dbReference type="InterPro" id="IPR005302">
    <property type="entry name" value="MoCF_Sase_C"/>
</dbReference>
<proteinExistence type="predicted"/>
<organism evidence="2 3">
    <name type="scientific">Lacihabitans lacunae</name>
    <dbReference type="NCBI Taxonomy" id="1028214"/>
    <lineage>
        <taxon>Bacteria</taxon>
        <taxon>Pseudomonadati</taxon>
        <taxon>Bacteroidota</taxon>
        <taxon>Cytophagia</taxon>
        <taxon>Cytophagales</taxon>
        <taxon>Leadbetterellaceae</taxon>
        <taxon>Lacihabitans</taxon>
    </lineage>
</organism>
<reference evidence="3" key="1">
    <citation type="journal article" date="2019" name="Int. J. Syst. Evol. Microbiol.">
        <title>The Global Catalogue of Microorganisms (GCM) 10K type strain sequencing project: providing services to taxonomists for standard genome sequencing and annotation.</title>
        <authorList>
            <consortium name="The Broad Institute Genomics Platform"/>
            <consortium name="The Broad Institute Genome Sequencing Center for Infectious Disease"/>
            <person name="Wu L."/>
            <person name="Ma J."/>
        </authorList>
    </citation>
    <scope>NUCLEOTIDE SEQUENCE [LARGE SCALE GENOMIC DNA]</scope>
    <source>
        <strain evidence="3">CECT 7956</strain>
    </source>
</reference>
<dbReference type="SUPFAM" id="SSF141673">
    <property type="entry name" value="MOSC N-terminal domain-like"/>
    <property type="match status" value="1"/>
</dbReference>
<gene>
    <name evidence="2" type="ORF">ACFOOI_05070</name>
</gene>
<name>A0ABV7YS57_9BACT</name>
<dbReference type="InterPro" id="IPR005303">
    <property type="entry name" value="MOCOS_middle"/>
</dbReference>
<sequence length="264" mass="29703">MKITNLFIYPIKSLGGISKNSAEVGMKGLAFDRRWTLVGPDNVFLSQRTVPVLGNFLVKELETSFLVKNKKTNNEIEIPKSPTVSDSEIIKIWNDEINALNMGAFFNDWFSKETGMEVRLFFQPEVSIRPIDFKYAVNQTEETSLSDGYPILIISQGSLNKLNEHCPETMVMERFRPNIVIDEQTPHFEDDLKGFSIGSVELYGVKPCARCIVTTINPDDLVKTAEPLKTLSTYRKVGNKILFGQNVVVHKTGLIKIGDEIVIA</sequence>
<dbReference type="RefSeq" id="WP_379835754.1">
    <property type="nucleotide sequence ID" value="NZ_JBHRYQ010000001.1"/>
</dbReference>
<dbReference type="SUPFAM" id="SSF50800">
    <property type="entry name" value="PK beta-barrel domain-like"/>
    <property type="match status" value="1"/>
</dbReference>